<evidence type="ECO:0000313" key="3">
    <source>
        <dbReference type="Proteomes" id="UP001596258"/>
    </source>
</evidence>
<sequence>MTVKARKQGNSLMVTIPASIDAKEGTEFDVIQEANGVISLVPVHRNIFEKSPEYNLRAGIAELGLGDNGQAVGKENVW</sequence>
<organism evidence="2 3">
    <name type="scientific">Levilactobacillus angrenensis</name>
    <dbReference type="NCBI Taxonomy" id="2486020"/>
    <lineage>
        <taxon>Bacteria</taxon>
        <taxon>Bacillati</taxon>
        <taxon>Bacillota</taxon>
        <taxon>Bacilli</taxon>
        <taxon>Lactobacillales</taxon>
        <taxon>Lactobacillaceae</taxon>
        <taxon>Levilactobacillus</taxon>
    </lineage>
</organism>
<dbReference type="InterPro" id="IPR007159">
    <property type="entry name" value="SpoVT-AbrB_dom"/>
</dbReference>
<dbReference type="NCBIfam" id="NF047400">
    <property type="entry name" value="MazE_PemI_antitoxin"/>
    <property type="match status" value="1"/>
</dbReference>
<dbReference type="SMART" id="SM00966">
    <property type="entry name" value="SpoVT_AbrB"/>
    <property type="match status" value="1"/>
</dbReference>
<comment type="caution">
    <text evidence="2">The sequence shown here is derived from an EMBL/GenBank/DDBJ whole genome shotgun (WGS) entry which is preliminary data.</text>
</comment>
<dbReference type="RefSeq" id="WP_125575545.1">
    <property type="nucleotide sequence ID" value="NZ_JBHSSO010000004.1"/>
</dbReference>
<evidence type="ECO:0000313" key="2">
    <source>
        <dbReference type="EMBL" id="MFC6288849.1"/>
    </source>
</evidence>
<dbReference type="InterPro" id="IPR037914">
    <property type="entry name" value="SpoVT-AbrB_sf"/>
</dbReference>
<gene>
    <name evidence="2" type="primary">mazE</name>
    <name evidence="2" type="synonym">pemI</name>
    <name evidence="2" type="ORF">ACFP1M_01310</name>
</gene>
<feature type="domain" description="SpoVT-AbrB" evidence="1">
    <location>
        <begin position="6"/>
        <end position="48"/>
    </location>
</feature>
<dbReference type="SUPFAM" id="SSF89447">
    <property type="entry name" value="AbrB/MazE/MraZ-like"/>
    <property type="match status" value="1"/>
</dbReference>
<accession>A0ABW1U8Y1</accession>
<evidence type="ECO:0000259" key="1">
    <source>
        <dbReference type="SMART" id="SM00966"/>
    </source>
</evidence>
<dbReference type="Gene3D" id="2.10.260.10">
    <property type="match status" value="1"/>
</dbReference>
<protein>
    <submittedName>
        <fullName evidence="2">Type II toxin-antitoxin system PemI/MazE family antitoxin</fullName>
    </submittedName>
</protein>
<proteinExistence type="predicted"/>
<dbReference type="EMBL" id="JBHSSO010000004">
    <property type="protein sequence ID" value="MFC6288849.1"/>
    <property type="molecule type" value="Genomic_DNA"/>
</dbReference>
<reference evidence="3" key="1">
    <citation type="journal article" date="2019" name="Int. J. Syst. Evol. Microbiol.">
        <title>The Global Catalogue of Microorganisms (GCM) 10K type strain sequencing project: providing services to taxonomists for standard genome sequencing and annotation.</title>
        <authorList>
            <consortium name="The Broad Institute Genomics Platform"/>
            <consortium name="The Broad Institute Genome Sequencing Center for Infectious Disease"/>
            <person name="Wu L."/>
            <person name="Ma J."/>
        </authorList>
    </citation>
    <scope>NUCLEOTIDE SEQUENCE [LARGE SCALE GENOMIC DNA]</scope>
    <source>
        <strain evidence="3">CCM 8893</strain>
    </source>
</reference>
<keyword evidence="3" id="KW-1185">Reference proteome</keyword>
<name>A0ABW1U8Y1_9LACO</name>
<dbReference type="Proteomes" id="UP001596258">
    <property type="component" value="Unassembled WGS sequence"/>
</dbReference>